<feature type="non-terminal residue" evidence="2">
    <location>
        <position position="1"/>
    </location>
</feature>
<proteinExistence type="predicted"/>
<dbReference type="SUPFAM" id="SSF48403">
    <property type="entry name" value="Ankyrin repeat"/>
    <property type="match status" value="1"/>
</dbReference>
<organism evidence="2">
    <name type="scientific">Lygus hesperus</name>
    <name type="common">Western plant bug</name>
    <dbReference type="NCBI Taxonomy" id="30085"/>
    <lineage>
        <taxon>Eukaryota</taxon>
        <taxon>Metazoa</taxon>
        <taxon>Ecdysozoa</taxon>
        <taxon>Arthropoda</taxon>
        <taxon>Hexapoda</taxon>
        <taxon>Insecta</taxon>
        <taxon>Pterygota</taxon>
        <taxon>Neoptera</taxon>
        <taxon>Paraneoptera</taxon>
        <taxon>Hemiptera</taxon>
        <taxon>Heteroptera</taxon>
        <taxon>Panheteroptera</taxon>
        <taxon>Cimicomorpha</taxon>
        <taxon>Miridae</taxon>
        <taxon>Mirini</taxon>
        <taxon>Lygus</taxon>
    </lineage>
</organism>
<reference evidence="2" key="2">
    <citation type="submission" date="2014-07" db="EMBL/GenBank/DDBJ databases">
        <authorList>
            <person name="Hull J."/>
        </authorList>
    </citation>
    <scope>NUCLEOTIDE SEQUENCE</scope>
</reference>
<dbReference type="InterPro" id="IPR036770">
    <property type="entry name" value="Ankyrin_rpt-contain_sf"/>
</dbReference>
<keyword evidence="1" id="KW-0040">ANK repeat</keyword>
<dbReference type="GO" id="GO:0016301">
    <property type="term" value="F:kinase activity"/>
    <property type="evidence" value="ECO:0007669"/>
    <property type="project" value="UniProtKB-KW"/>
</dbReference>
<feature type="non-terminal residue" evidence="2">
    <location>
        <position position="148"/>
    </location>
</feature>
<feature type="repeat" description="ANK" evidence="1">
    <location>
        <begin position="127"/>
        <end position="148"/>
    </location>
</feature>
<dbReference type="AlphaFoldDB" id="A0A0A9Z2M5"/>
<reference evidence="2" key="1">
    <citation type="journal article" date="2014" name="PLoS ONE">
        <title>Transcriptome-Based Identification of ABC Transporters in the Western Tarnished Plant Bug Lygus hesperus.</title>
        <authorList>
            <person name="Hull J.J."/>
            <person name="Chaney K."/>
            <person name="Geib S.M."/>
            <person name="Fabrick J.A."/>
            <person name="Brent C.S."/>
            <person name="Walsh D."/>
            <person name="Lavine L.C."/>
        </authorList>
    </citation>
    <scope>NUCLEOTIDE SEQUENCE</scope>
</reference>
<dbReference type="PROSITE" id="PS50088">
    <property type="entry name" value="ANK_REPEAT"/>
    <property type="match status" value="1"/>
</dbReference>
<gene>
    <name evidence="2" type="primary">Dgkz_0</name>
    <name evidence="2" type="ORF">CM83_56739</name>
</gene>
<dbReference type="Gene3D" id="1.25.40.20">
    <property type="entry name" value="Ankyrin repeat-containing domain"/>
    <property type="match status" value="1"/>
</dbReference>
<protein>
    <submittedName>
        <fullName evidence="2">Diacylglycerol kinase zeta</fullName>
    </submittedName>
</protein>
<dbReference type="PROSITE" id="PS50297">
    <property type="entry name" value="ANK_REP_REGION"/>
    <property type="match status" value="1"/>
</dbReference>
<dbReference type="InterPro" id="IPR002110">
    <property type="entry name" value="Ankyrin_rpt"/>
</dbReference>
<evidence type="ECO:0000256" key="1">
    <source>
        <dbReference type="PROSITE-ProRule" id="PRU00023"/>
    </source>
</evidence>
<sequence>PLDLAKDDKVVGFLALMAKMFGWAAKGETSLISKLKNEEPHLKTAIMNARNCRGMTLLQVAHSNNKELSIQLAKLTIQDAVECQTQNGTMAKQSTFQDLIAAVKDGNVDKLETLLKQGGEVNSVDQRNGTLLHHAVDLGNIDIVNLLL</sequence>
<name>A0A0A9Z2M5_LYGHE</name>
<keyword evidence="2" id="KW-0808">Transferase</keyword>
<accession>A0A0A9Z2M5</accession>
<evidence type="ECO:0000313" key="2">
    <source>
        <dbReference type="EMBL" id="JAG39527.1"/>
    </source>
</evidence>
<dbReference type="EMBL" id="GBHO01004077">
    <property type="protein sequence ID" value="JAG39527.1"/>
    <property type="molecule type" value="Transcribed_RNA"/>
</dbReference>
<keyword evidence="2" id="KW-0418">Kinase</keyword>
<dbReference type="Pfam" id="PF12796">
    <property type="entry name" value="Ank_2"/>
    <property type="match status" value="1"/>
</dbReference>